<protein>
    <submittedName>
        <fullName evidence="8">Rhamnulokinase</fullName>
    </submittedName>
</protein>
<dbReference type="Gene3D" id="3.30.420.40">
    <property type="match status" value="2"/>
</dbReference>
<dbReference type="InterPro" id="IPR050406">
    <property type="entry name" value="FGGY_Carb_Kinase"/>
</dbReference>
<evidence type="ECO:0000256" key="4">
    <source>
        <dbReference type="ARBA" id="ARBA00022840"/>
    </source>
</evidence>
<evidence type="ECO:0000256" key="5">
    <source>
        <dbReference type="ARBA" id="ARBA00023308"/>
    </source>
</evidence>
<organism evidence="8">
    <name type="scientific">Ignisphaera aggregans</name>
    <dbReference type="NCBI Taxonomy" id="334771"/>
    <lineage>
        <taxon>Archaea</taxon>
        <taxon>Thermoproteota</taxon>
        <taxon>Thermoprotei</taxon>
        <taxon>Desulfurococcales</taxon>
        <taxon>Desulfurococcaceae</taxon>
        <taxon>Ignisphaera</taxon>
    </lineage>
</organism>
<feature type="domain" description="Carbohydrate kinase FGGY C-terminal" evidence="7">
    <location>
        <begin position="259"/>
        <end position="450"/>
    </location>
</feature>
<dbReference type="InterPro" id="IPR013449">
    <property type="entry name" value="Rhamnulokinase"/>
</dbReference>
<feature type="domain" description="Carbohydrate kinase FGGY N-terminal" evidence="6">
    <location>
        <begin position="6"/>
        <end position="250"/>
    </location>
</feature>
<dbReference type="GO" id="GO:0008993">
    <property type="term" value="F:rhamnulokinase activity"/>
    <property type="evidence" value="ECO:0007669"/>
    <property type="project" value="InterPro"/>
</dbReference>
<evidence type="ECO:0000256" key="2">
    <source>
        <dbReference type="ARBA" id="ARBA00022741"/>
    </source>
</evidence>
<reference evidence="8" key="1">
    <citation type="journal article" date="2020" name="mSystems">
        <title>Genome- and Community-Level Interaction Insights into Carbon Utilization and Element Cycling Functions of Hydrothermarchaeota in Hydrothermal Sediment.</title>
        <authorList>
            <person name="Zhou Z."/>
            <person name="Liu Y."/>
            <person name="Xu W."/>
            <person name="Pan J."/>
            <person name="Luo Z.H."/>
            <person name="Li M."/>
        </authorList>
    </citation>
    <scope>NUCLEOTIDE SEQUENCE [LARGE SCALE GENOMIC DNA]</scope>
    <source>
        <strain evidence="8">SpSt-721</strain>
    </source>
</reference>
<dbReference type="SUPFAM" id="SSF53067">
    <property type="entry name" value="Actin-like ATPase domain"/>
    <property type="match status" value="2"/>
</dbReference>
<dbReference type="InterPro" id="IPR000577">
    <property type="entry name" value="Carb_kinase_FGGY"/>
</dbReference>
<evidence type="ECO:0000259" key="6">
    <source>
        <dbReference type="Pfam" id="PF00370"/>
    </source>
</evidence>
<dbReference type="GO" id="GO:0019301">
    <property type="term" value="P:rhamnose catabolic process"/>
    <property type="evidence" value="ECO:0007669"/>
    <property type="project" value="InterPro"/>
</dbReference>
<dbReference type="PANTHER" id="PTHR43095">
    <property type="entry name" value="SUGAR KINASE"/>
    <property type="match status" value="1"/>
</dbReference>
<dbReference type="EMBL" id="DTET01000019">
    <property type="protein sequence ID" value="HGV66279.1"/>
    <property type="molecule type" value="Genomic_DNA"/>
</dbReference>
<dbReference type="PANTHER" id="PTHR43095:SF2">
    <property type="entry name" value="GLUCONOKINASE"/>
    <property type="match status" value="1"/>
</dbReference>
<evidence type="ECO:0000313" key="8">
    <source>
        <dbReference type="EMBL" id="HGV66279.1"/>
    </source>
</evidence>
<evidence type="ECO:0000256" key="1">
    <source>
        <dbReference type="ARBA" id="ARBA00022679"/>
    </source>
</evidence>
<dbReference type="InterPro" id="IPR018485">
    <property type="entry name" value="FGGY_C"/>
</dbReference>
<dbReference type="InterPro" id="IPR043129">
    <property type="entry name" value="ATPase_NBD"/>
</dbReference>
<keyword evidence="3 8" id="KW-0418">Kinase</keyword>
<keyword evidence="4" id="KW-0067">ATP-binding</keyword>
<dbReference type="GO" id="GO:0005524">
    <property type="term" value="F:ATP binding"/>
    <property type="evidence" value="ECO:0007669"/>
    <property type="project" value="UniProtKB-KW"/>
</dbReference>
<name>A0A7J3QD21_9CREN</name>
<dbReference type="PIRSF" id="PIRSF000538">
    <property type="entry name" value="GlpK"/>
    <property type="match status" value="1"/>
</dbReference>
<accession>A0A7J3QD21</accession>
<comment type="caution">
    <text evidence="8">The sequence shown here is derived from an EMBL/GenBank/DDBJ whole genome shotgun (WGS) entry which is preliminary data.</text>
</comment>
<dbReference type="Pfam" id="PF00370">
    <property type="entry name" value="FGGY_N"/>
    <property type="match status" value="1"/>
</dbReference>
<keyword evidence="1" id="KW-0808">Transferase</keyword>
<dbReference type="CDD" id="cd07771">
    <property type="entry name" value="ASKHA_NBD_FGGY_RhaB-like"/>
    <property type="match status" value="1"/>
</dbReference>
<dbReference type="InterPro" id="IPR018484">
    <property type="entry name" value="FGGY_N"/>
</dbReference>
<gene>
    <name evidence="8" type="ORF">ENV02_00480</name>
</gene>
<proteinExistence type="predicted"/>
<keyword evidence="5" id="KW-0684">Rhamnose metabolism</keyword>
<evidence type="ECO:0000256" key="3">
    <source>
        <dbReference type="ARBA" id="ARBA00022777"/>
    </source>
</evidence>
<dbReference type="Pfam" id="PF02782">
    <property type="entry name" value="FGGY_C"/>
    <property type="match status" value="1"/>
</dbReference>
<evidence type="ECO:0000259" key="7">
    <source>
        <dbReference type="Pfam" id="PF02782"/>
    </source>
</evidence>
<keyword evidence="2" id="KW-0547">Nucleotide-binding</keyword>
<sequence length="506" mass="57397">MSRVLVLAFDLGASGGRAIIGKVNLEFKSVEMEEIYRFPNGPVRVRGHLYWDVLRIWGEVKEGILRAYRRYGNGIASIGVDTWGVDFALLDSSGELAGLPYCYRDSRRAKAMKELLSVIAPEKVYMKTGIQFMPINPLYQLYTLVKDKSSLLQSARTFLMIPDLFNYWLSGVIASEYTDASTTQFLDPWSKKWAFDLLEEIGFPTNIFPNIIEPGTKLGKLDQELVEELGIPKNIEVIAPATHDTASAVVATPIDENSAYISCGTWSLVGVEIPEPLVNKKAMEYNFTNEGGAFNTIRFLKNVQGMWFIQEIRRMLIKRGQEYSYDELTRLASESRGFIGLIDPDDPRFLAPIDMIDEVMKFLEETKQEKPKSIGELVRLVLESLALKYRLVIERIEDLTGKKIKKINIVGGGSRNWLHNQLVADFTNRVVEAGPEEATSIGNILVQLVGLGYVKSLREIREYVRNSFEIRQYIPNYTAKHEDTYQRFLDLLEKTGGLAGWALKFE</sequence>
<dbReference type="AlphaFoldDB" id="A0A7J3QD21"/>